<evidence type="ECO:0000313" key="2">
    <source>
        <dbReference type="EMBL" id="KUG51873.1"/>
    </source>
</evidence>
<evidence type="ECO:0000313" key="3">
    <source>
        <dbReference type="Proteomes" id="UP000054837"/>
    </source>
</evidence>
<dbReference type="Pfam" id="PF01841">
    <property type="entry name" value="Transglut_core"/>
    <property type="match status" value="1"/>
</dbReference>
<keyword evidence="3" id="KW-1185">Reference proteome</keyword>
<feature type="domain" description="Transglutaminase-like" evidence="1">
    <location>
        <begin position="151"/>
        <end position="211"/>
    </location>
</feature>
<dbReference type="SMART" id="SM00460">
    <property type="entry name" value="TGc"/>
    <property type="match status" value="1"/>
</dbReference>
<accession>A0A0W8I297</accession>
<dbReference type="PANTHER" id="PTHR33490">
    <property type="entry name" value="BLR5614 PROTEIN-RELATED"/>
    <property type="match status" value="1"/>
</dbReference>
<dbReference type="Gene3D" id="2.60.40.2250">
    <property type="match status" value="1"/>
</dbReference>
<comment type="caution">
    <text evidence="2">The sequence shown here is derived from an EMBL/GenBank/DDBJ whole genome shotgun (WGS) entry which is preliminary data.</text>
</comment>
<dbReference type="AlphaFoldDB" id="A0A0W8I297"/>
<dbReference type="Proteomes" id="UP000054837">
    <property type="component" value="Unassembled WGS sequence"/>
</dbReference>
<dbReference type="InterPro" id="IPR002931">
    <property type="entry name" value="Transglutaminase-like"/>
</dbReference>
<dbReference type="EMBL" id="LQBL01000031">
    <property type="protein sequence ID" value="KUG51873.1"/>
    <property type="molecule type" value="Genomic_DNA"/>
</dbReference>
<sequence length="267" mass="28311">MRRHLSADLTATVTSPVEATLGVTVAEQVTRQDESFSVTLDGQEVEVQDVVDEVSGTRWHVLRDVAPGELSVSYTATVSDGGAVAGVSPLERVRYVRPSRYVDLDRLEAVARAEVGDVAGEQGVLDVASWVHDHIRYVVGSSTVTDGASDTYLARKGVCRDFAHLTLALLRARGIPARLVACYAPGLAPMDFHAVVEAAVEDRWVVVDPTRLAPRPSLVRIGGGADASETSFLTVHSGGLSFNTLQVSAVVDGDLPADDHLGTVTIG</sequence>
<protein>
    <recommendedName>
        <fullName evidence="1">Transglutaminase-like domain-containing protein</fullName>
    </recommendedName>
</protein>
<organism evidence="2 3">
    <name type="scientific">Serinicoccus chungangensis</name>
    <dbReference type="NCBI Taxonomy" id="767452"/>
    <lineage>
        <taxon>Bacteria</taxon>
        <taxon>Bacillati</taxon>
        <taxon>Actinomycetota</taxon>
        <taxon>Actinomycetes</taxon>
        <taxon>Micrococcales</taxon>
        <taxon>Ornithinimicrobiaceae</taxon>
        <taxon>Serinicoccus</taxon>
    </lineage>
</organism>
<dbReference type="Gene3D" id="3.10.620.30">
    <property type="match status" value="1"/>
</dbReference>
<name>A0A0W8I297_9MICO</name>
<proteinExistence type="predicted"/>
<dbReference type="OrthoDB" id="5438043at2"/>
<dbReference type="InterPro" id="IPR038765">
    <property type="entry name" value="Papain-like_cys_pep_sf"/>
</dbReference>
<gene>
    <name evidence="2" type="ORF">AVL62_07995</name>
</gene>
<dbReference type="STRING" id="767452.AVL62_07995"/>
<reference evidence="2 3" key="1">
    <citation type="submission" date="2015-12" db="EMBL/GenBank/DDBJ databases">
        <title>Serinicoccus chungangenesis strain CD08_5 genome sequencing and assembly.</title>
        <authorList>
            <person name="Chander A.M."/>
            <person name="Kaur G."/>
            <person name="Nair G.R."/>
            <person name="Dhawan D.K."/>
            <person name="Kochhar R.K."/>
            <person name="Mayilraj S."/>
            <person name="Bhadada S.K."/>
        </authorList>
    </citation>
    <scope>NUCLEOTIDE SEQUENCE [LARGE SCALE GENOMIC DNA]</scope>
    <source>
        <strain evidence="2 3">CD08_5</strain>
    </source>
</reference>
<dbReference type="RefSeq" id="WP_058892168.1">
    <property type="nucleotide sequence ID" value="NZ_LQBL01000031.1"/>
</dbReference>
<dbReference type="PANTHER" id="PTHR33490:SF12">
    <property type="entry name" value="BLL5557 PROTEIN"/>
    <property type="match status" value="1"/>
</dbReference>
<dbReference type="SUPFAM" id="SSF54001">
    <property type="entry name" value="Cysteine proteinases"/>
    <property type="match status" value="1"/>
</dbReference>
<evidence type="ECO:0000259" key="1">
    <source>
        <dbReference type="SMART" id="SM00460"/>
    </source>
</evidence>